<evidence type="ECO:0000313" key="1">
    <source>
        <dbReference type="EMBL" id="GAI90947.1"/>
    </source>
</evidence>
<organism evidence="1">
    <name type="scientific">marine sediment metagenome</name>
    <dbReference type="NCBI Taxonomy" id="412755"/>
    <lineage>
        <taxon>unclassified sequences</taxon>
        <taxon>metagenomes</taxon>
        <taxon>ecological metagenomes</taxon>
    </lineage>
</organism>
<gene>
    <name evidence="1" type="ORF">S12H4_30580</name>
</gene>
<feature type="non-terminal residue" evidence="1">
    <location>
        <position position="122"/>
    </location>
</feature>
<accession>X1SD83</accession>
<sequence length="122" mass="13823">MAIELRHLESIRYPPELIPGVDVSVGILAANAQAEIINIPRIPGNMIAKLHGIAADHEQAAQLRVMVDTYEKQVDTRPLYDMALRHMPSMFNLIATRSLRYYVFAIAALTDFTTWYEGRILQ</sequence>
<comment type="caution">
    <text evidence="1">The sequence shown here is derived from an EMBL/GenBank/DDBJ whole genome shotgun (WGS) entry which is preliminary data.</text>
</comment>
<proteinExistence type="predicted"/>
<dbReference type="AlphaFoldDB" id="X1SD83"/>
<name>X1SD83_9ZZZZ</name>
<dbReference type="EMBL" id="BARW01017748">
    <property type="protein sequence ID" value="GAI90947.1"/>
    <property type="molecule type" value="Genomic_DNA"/>
</dbReference>
<protein>
    <submittedName>
        <fullName evidence="1">Uncharacterized protein</fullName>
    </submittedName>
</protein>
<reference evidence="1" key="1">
    <citation type="journal article" date="2014" name="Front. Microbiol.">
        <title>High frequency of phylogenetically diverse reductive dehalogenase-homologous genes in deep subseafloor sedimentary metagenomes.</title>
        <authorList>
            <person name="Kawai M."/>
            <person name="Futagami T."/>
            <person name="Toyoda A."/>
            <person name="Takaki Y."/>
            <person name="Nishi S."/>
            <person name="Hori S."/>
            <person name="Arai W."/>
            <person name="Tsubouchi T."/>
            <person name="Morono Y."/>
            <person name="Uchiyama I."/>
            <person name="Ito T."/>
            <person name="Fujiyama A."/>
            <person name="Inagaki F."/>
            <person name="Takami H."/>
        </authorList>
    </citation>
    <scope>NUCLEOTIDE SEQUENCE</scope>
    <source>
        <strain evidence="1">Expedition CK06-06</strain>
    </source>
</reference>